<protein>
    <submittedName>
        <fullName evidence="1">Uncharacterized protein</fullName>
    </submittedName>
</protein>
<dbReference type="Proteomes" id="UP000187323">
    <property type="component" value="Unassembled WGS sequence"/>
</dbReference>
<proteinExistence type="predicted"/>
<gene>
    <name evidence="1" type="ORF">BSK47_28810</name>
</gene>
<dbReference type="RefSeq" id="WP_076138548.1">
    <property type="nucleotide sequence ID" value="NZ_MPTO01000039.1"/>
</dbReference>
<reference evidence="1 2" key="1">
    <citation type="submission" date="2016-10" db="EMBL/GenBank/DDBJ databases">
        <title>Paenibacillus species isolates.</title>
        <authorList>
            <person name="Beno S.M."/>
        </authorList>
    </citation>
    <scope>NUCLEOTIDE SEQUENCE [LARGE SCALE GENOMIC DNA]</scope>
    <source>
        <strain evidence="1 2">FSL H7-0918</strain>
    </source>
</reference>
<name>A0AB36J3V9_9BACL</name>
<organism evidence="1 2">
    <name type="scientific">Paenibacillus odorifer</name>
    <dbReference type="NCBI Taxonomy" id="189426"/>
    <lineage>
        <taxon>Bacteria</taxon>
        <taxon>Bacillati</taxon>
        <taxon>Bacillota</taxon>
        <taxon>Bacilli</taxon>
        <taxon>Bacillales</taxon>
        <taxon>Paenibacillaceae</taxon>
        <taxon>Paenibacillus</taxon>
    </lineage>
</organism>
<dbReference type="EMBL" id="MPTO01000039">
    <property type="protein sequence ID" value="OME11384.1"/>
    <property type="molecule type" value="Genomic_DNA"/>
</dbReference>
<evidence type="ECO:0000313" key="1">
    <source>
        <dbReference type="EMBL" id="OME11384.1"/>
    </source>
</evidence>
<comment type="caution">
    <text evidence="1">The sequence shown here is derived from an EMBL/GenBank/DDBJ whole genome shotgun (WGS) entry which is preliminary data.</text>
</comment>
<dbReference type="AlphaFoldDB" id="A0AB36J3V9"/>
<accession>A0AB36J3V9</accession>
<sequence>MGMATSFDPNGKPVEISIVPRNPSCPAVISLRTEGYSVQLHLPDEIIAELAYMVNTHIDNIKYPQLVPQAEKEEIA</sequence>
<evidence type="ECO:0000313" key="2">
    <source>
        <dbReference type="Proteomes" id="UP000187323"/>
    </source>
</evidence>